<dbReference type="PANTHER" id="PTHR19288:SF46">
    <property type="entry name" value="HALOACID DEHALOGENASE-LIKE HYDROLASE DOMAIN-CONTAINING PROTEIN 2"/>
    <property type="match status" value="1"/>
</dbReference>
<dbReference type="Proteomes" id="UP001596492">
    <property type="component" value="Unassembled WGS sequence"/>
</dbReference>
<protein>
    <submittedName>
        <fullName evidence="1">HAD-IIA family hydrolase</fullName>
    </submittedName>
</protein>
<sequence length="259" mass="28280">MTNGGDQHLGKECKQAILEAKGYLVDWDGCCAIENNLVPNAEKFLRFNHTRTAIVSNNSSNTITEFQRVLQKSGIHMRSEQIILAGIESIKRAVELKSKRTLILGSLSMRAAARAHGLNLENENVDLVILMRDTRFNYQRLERAVNAILNGARLIISNPDLTHPGVDGRVKPETGALLAALGACIDLSSVDLEIIGKPSQIIFDKGCKAIDLKCNEVVMFGDNPITDIAGAKAFGMHSILASPTPSIFFQNILDTLKIS</sequence>
<dbReference type="InterPro" id="IPR036412">
    <property type="entry name" value="HAD-like_sf"/>
</dbReference>
<dbReference type="Pfam" id="PF13242">
    <property type="entry name" value="Hydrolase_like"/>
    <property type="match status" value="1"/>
</dbReference>
<reference evidence="2" key="1">
    <citation type="journal article" date="2019" name="Int. J. Syst. Evol. Microbiol.">
        <title>The Global Catalogue of Microorganisms (GCM) 10K type strain sequencing project: providing services to taxonomists for standard genome sequencing and annotation.</title>
        <authorList>
            <consortium name="The Broad Institute Genomics Platform"/>
            <consortium name="The Broad Institute Genome Sequencing Center for Infectious Disease"/>
            <person name="Wu L."/>
            <person name="Ma J."/>
        </authorList>
    </citation>
    <scope>NUCLEOTIDE SEQUENCE [LARGE SCALE GENOMIC DNA]</scope>
    <source>
        <strain evidence="2">CCUG 51308</strain>
    </source>
</reference>
<evidence type="ECO:0000313" key="1">
    <source>
        <dbReference type="EMBL" id="MFC7292875.1"/>
    </source>
</evidence>
<gene>
    <name evidence="1" type="ORF">ACFQS8_14710</name>
</gene>
<keyword evidence="1" id="KW-0378">Hydrolase</keyword>
<dbReference type="PANTHER" id="PTHR19288">
    <property type="entry name" value="4-NITROPHENYLPHOSPHATASE-RELATED"/>
    <property type="match status" value="1"/>
</dbReference>
<dbReference type="EMBL" id="JBHTBR010000007">
    <property type="protein sequence ID" value="MFC7292875.1"/>
    <property type="molecule type" value="Genomic_DNA"/>
</dbReference>
<accession>A0ABW2IPZ5</accession>
<proteinExistence type="predicted"/>
<organism evidence="1 2">
    <name type="scientific">Hirschia litorea</name>
    <dbReference type="NCBI Taxonomy" id="1199156"/>
    <lineage>
        <taxon>Bacteria</taxon>
        <taxon>Pseudomonadati</taxon>
        <taxon>Pseudomonadota</taxon>
        <taxon>Alphaproteobacteria</taxon>
        <taxon>Hyphomonadales</taxon>
        <taxon>Hyphomonadaceae</taxon>
        <taxon>Hirschia</taxon>
    </lineage>
</organism>
<dbReference type="Gene3D" id="3.40.50.1000">
    <property type="entry name" value="HAD superfamily/HAD-like"/>
    <property type="match status" value="2"/>
</dbReference>
<dbReference type="Pfam" id="PF13344">
    <property type="entry name" value="Hydrolase_6"/>
    <property type="match status" value="1"/>
</dbReference>
<name>A0ABW2IPZ5_9PROT</name>
<dbReference type="InterPro" id="IPR006357">
    <property type="entry name" value="HAD-SF_hydro_IIA"/>
</dbReference>
<dbReference type="GO" id="GO:0016787">
    <property type="term" value="F:hydrolase activity"/>
    <property type="evidence" value="ECO:0007669"/>
    <property type="project" value="UniProtKB-KW"/>
</dbReference>
<comment type="caution">
    <text evidence="1">The sequence shown here is derived from an EMBL/GenBank/DDBJ whole genome shotgun (WGS) entry which is preliminary data.</text>
</comment>
<dbReference type="InterPro" id="IPR023214">
    <property type="entry name" value="HAD_sf"/>
</dbReference>
<dbReference type="RefSeq" id="WP_382168743.1">
    <property type="nucleotide sequence ID" value="NZ_JBHTBR010000007.1"/>
</dbReference>
<keyword evidence="2" id="KW-1185">Reference proteome</keyword>
<evidence type="ECO:0000313" key="2">
    <source>
        <dbReference type="Proteomes" id="UP001596492"/>
    </source>
</evidence>
<dbReference type="SUPFAM" id="SSF56784">
    <property type="entry name" value="HAD-like"/>
    <property type="match status" value="1"/>
</dbReference>